<sequence length="252" mass="26548">MNKPLLGQTVLVTGASGDIGGAIVRQIAGQGAEVIIHYSRDRGRAEHLLASIGGAGHLVCGDLGTEGGPLELWHQAMAITGRIDALVNNAGVRNEVSVEAAPAEWQRTWRREFQINFFAAADLCKEAITHFRSNGGGRIVNMASRAAHRGYSADAMQYGASKAALINLTKSIATSFGADGITAVAIAPGWVGTEMAESFMAIHGQQAVTRDIPIGRAVALEELAELVAFVLRTSQRSLNGATLDINGGSYIR</sequence>
<dbReference type="InterPro" id="IPR050259">
    <property type="entry name" value="SDR"/>
</dbReference>
<dbReference type="Pfam" id="PF13561">
    <property type="entry name" value="adh_short_C2"/>
    <property type="match status" value="1"/>
</dbReference>
<reference evidence="2 3" key="1">
    <citation type="submission" date="2016-01" db="EMBL/GenBank/DDBJ databases">
        <title>Annotation of Pseudomonas oryzihabitans USDA-ARS-USMARC-56511.</title>
        <authorList>
            <person name="Harhay G.P."/>
            <person name="Harhay D.M."/>
            <person name="Smith T.P.L."/>
            <person name="Bono J.L."/>
            <person name="Heaton M.P."/>
            <person name="Clawson M.L."/>
            <person name="Chitko-Mckown C.G."/>
            <person name="Capik S.F."/>
            <person name="DeDonder K.D."/>
            <person name="Apley M.D."/>
            <person name="Lubbers B.V."/>
            <person name="White B.J."/>
            <person name="Larson R.L."/>
        </authorList>
    </citation>
    <scope>NUCLEOTIDE SEQUENCE [LARGE SCALE GENOMIC DNA]</scope>
    <source>
        <strain evidence="2 3">USDA-ARS-USMARC-56511</strain>
    </source>
</reference>
<dbReference type="AlphaFoldDB" id="A0A0U4P4X6"/>
<evidence type="ECO:0000313" key="2">
    <source>
        <dbReference type="EMBL" id="ALZ85422.1"/>
    </source>
</evidence>
<comment type="similarity">
    <text evidence="1">Belongs to the short-chain dehydrogenases/reductases (SDR) family.</text>
</comment>
<organism evidence="2 3">
    <name type="scientific">Pseudomonas oryzihabitans</name>
    <dbReference type="NCBI Taxonomy" id="47885"/>
    <lineage>
        <taxon>Bacteria</taxon>
        <taxon>Pseudomonadati</taxon>
        <taxon>Pseudomonadota</taxon>
        <taxon>Gammaproteobacteria</taxon>
        <taxon>Pseudomonadales</taxon>
        <taxon>Pseudomonadaceae</taxon>
        <taxon>Pseudomonas</taxon>
    </lineage>
</organism>
<dbReference type="PANTHER" id="PTHR42879">
    <property type="entry name" value="3-OXOACYL-(ACYL-CARRIER-PROTEIN) REDUCTASE"/>
    <property type="match status" value="1"/>
</dbReference>
<accession>A0A0U4P4X6</accession>
<name>A0A0U4P4X6_9PSED</name>
<dbReference type="InterPro" id="IPR002347">
    <property type="entry name" value="SDR_fam"/>
</dbReference>
<gene>
    <name evidence="2" type="ORF">APT59_14905</name>
</gene>
<dbReference type="PANTHER" id="PTHR42879:SF2">
    <property type="entry name" value="3-OXOACYL-[ACYL-CARRIER-PROTEIN] REDUCTASE FABG"/>
    <property type="match status" value="1"/>
</dbReference>
<dbReference type="OrthoDB" id="9793325at2"/>
<dbReference type="PRINTS" id="PR00081">
    <property type="entry name" value="GDHRDH"/>
</dbReference>
<dbReference type="KEGG" id="por:APT59_14905"/>
<dbReference type="Gene3D" id="3.40.50.720">
    <property type="entry name" value="NAD(P)-binding Rossmann-like Domain"/>
    <property type="match status" value="1"/>
</dbReference>
<protein>
    <submittedName>
        <fullName evidence="2">Epimerase</fullName>
    </submittedName>
</protein>
<dbReference type="InterPro" id="IPR036291">
    <property type="entry name" value="NAD(P)-bd_dom_sf"/>
</dbReference>
<dbReference type="Proteomes" id="UP000064137">
    <property type="component" value="Chromosome"/>
</dbReference>
<evidence type="ECO:0000313" key="3">
    <source>
        <dbReference type="Proteomes" id="UP000064137"/>
    </source>
</evidence>
<proteinExistence type="inferred from homology"/>
<evidence type="ECO:0000256" key="1">
    <source>
        <dbReference type="ARBA" id="ARBA00006484"/>
    </source>
</evidence>
<dbReference type="EMBL" id="CP013987">
    <property type="protein sequence ID" value="ALZ85422.1"/>
    <property type="molecule type" value="Genomic_DNA"/>
</dbReference>
<dbReference type="CDD" id="cd05233">
    <property type="entry name" value="SDR_c"/>
    <property type="match status" value="1"/>
</dbReference>
<dbReference type="PRINTS" id="PR00080">
    <property type="entry name" value="SDRFAMILY"/>
</dbReference>
<dbReference type="SUPFAM" id="SSF51735">
    <property type="entry name" value="NAD(P)-binding Rossmann-fold domains"/>
    <property type="match status" value="1"/>
</dbReference>
<dbReference type="RefSeq" id="WP_059315579.1">
    <property type="nucleotide sequence ID" value="NZ_CP013987.1"/>
</dbReference>